<dbReference type="KEGG" id="psuu:Psuf_079690"/>
<reference evidence="1 2" key="1">
    <citation type="submission" date="2020-03" db="EMBL/GenBank/DDBJ databases">
        <title>Whole genome shotgun sequence of Phytohabitans suffuscus NBRC 105367.</title>
        <authorList>
            <person name="Komaki H."/>
            <person name="Tamura T."/>
        </authorList>
    </citation>
    <scope>NUCLEOTIDE SEQUENCE [LARGE SCALE GENOMIC DNA]</scope>
    <source>
        <strain evidence="1 2">NBRC 105367</strain>
    </source>
</reference>
<organism evidence="1 2">
    <name type="scientific">Phytohabitans suffuscus</name>
    <dbReference type="NCBI Taxonomy" id="624315"/>
    <lineage>
        <taxon>Bacteria</taxon>
        <taxon>Bacillati</taxon>
        <taxon>Actinomycetota</taxon>
        <taxon>Actinomycetes</taxon>
        <taxon>Micromonosporales</taxon>
        <taxon>Micromonosporaceae</taxon>
    </lineage>
</organism>
<dbReference type="AlphaFoldDB" id="A0A6F8YX67"/>
<evidence type="ECO:0000313" key="1">
    <source>
        <dbReference type="EMBL" id="BCB90656.1"/>
    </source>
</evidence>
<reference evidence="1 2" key="2">
    <citation type="submission" date="2020-03" db="EMBL/GenBank/DDBJ databases">
        <authorList>
            <person name="Ichikawa N."/>
            <person name="Kimura A."/>
            <person name="Kitahashi Y."/>
            <person name="Uohara A."/>
        </authorList>
    </citation>
    <scope>NUCLEOTIDE SEQUENCE [LARGE SCALE GENOMIC DNA]</scope>
    <source>
        <strain evidence="1 2">NBRC 105367</strain>
    </source>
</reference>
<sequence>MTNTIRPAPADVGRLATQILDLVEASEEYRRLEESTRLYPDCWATFTGYPIVASFDLSRDAGPLFVEAMRVLALKAALFELTGGDERTAELIVSAPVDEMVHAVLAQYTLCVRMTARLGIQFVHMTDQERFGWQPGDYTQQCYQAAGWGVPDPRYWIGKDETGRRLGVLRERYASIGIMDDGRRHDIDFAAGTPELAAAG</sequence>
<gene>
    <name evidence="1" type="ORF">Psuf_079690</name>
</gene>
<dbReference type="Proteomes" id="UP000503011">
    <property type="component" value="Chromosome"/>
</dbReference>
<proteinExistence type="predicted"/>
<keyword evidence="2" id="KW-1185">Reference proteome</keyword>
<name>A0A6F8YX67_9ACTN</name>
<protein>
    <submittedName>
        <fullName evidence="1">Uncharacterized protein</fullName>
    </submittedName>
</protein>
<accession>A0A6F8YX67</accession>
<evidence type="ECO:0000313" key="2">
    <source>
        <dbReference type="Proteomes" id="UP000503011"/>
    </source>
</evidence>
<dbReference type="RefSeq" id="WP_173163039.1">
    <property type="nucleotide sequence ID" value="NZ_AP022871.1"/>
</dbReference>
<dbReference type="EMBL" id="AP022871">
    <property type="protein sequence ID" value="BCB90656.1"/>
    <property type="molecule type" value="Genomic_DNA"/>
</dbReference>